<feature type="domain" description="Surface lipoprotein assembly modifier C-terminal" evidence="2">
    <location>
        <begin position="180"/>
        <end position="430"/>
    </location>
</feature>
<accession>A0ABT2YYJ2</accession>
<feature type="signal peptide" evidence="1">
    <location>
        <begin position="1"/>
        <end position="27"/>
    </location>
</feature>
<dbReference type="SUPFAM" id="SSF48452">
    <property type="entry name" value="TPR-like"/>
    <property type="match status" value="1"/>
</dbReference>
<dbReference type="Proteomes" id="UP001652503">
    <property type="component" value="Unassembled WGS sequence"/>
</dbReference>
<comment type="caution">
    <text evidence="3">The sequence shown here is derived from an EMBL/GenBank/DDBJ whole genome shotgun (WGS) entry which is preliminary data.</text>
</comment>
<evidence type="ECO:0000313" key="3">
    <source>
        <dbReference type="EMBL" id="MCV2863957.1"/>
    </source>
</evidence>
<dbReference type="EMBL" id="JAOWLA010000003">
    <property type="protein sequence ID" value="MCV2863957.1"/>
    <property type="molecule type" value="Genomic_DNA"/>
</dbReference>
<keyword evidence="4" id="KW-1185">Reference proteome</keyword>
<dbReference type="Pfam" id="PF14559">
    <property type="entry name" value="TPR_19"/>
    <property type="match status" value="1"/>
</dbReference>
<reference evidence="3 4" key="1">
    <citation type="submission" date="2022-10" db="EMBL/GenBank/DDBJ databases">
        <title>Defluviimonas sp. nov., isolated from ocean surface water.</title>
        <authorList>
            <person name="He W."/>
            <person name="Wang L."/>
            <person name="Zhang D.-F."/>
        </authorList>
    </citation>
    <scope>NUCLEOTIDE SEQUENCE [LARGE SCALE GENOMIC DNA]</scope>
    <source>
        <strain evidence="3 4">WL0075</strain>
    </source>
</reference>
<evidence type="ECO:0000313" key="4">
    <source>
        <dbReference type="Proteomes" id="UP001652503"/>
    </source>
</evidence>
<gene>
    <name evidence="3" type="ORF">OE647_04280</name>
</gene>
<evidence type="ECO:0000259" key="2">
    <source>
        <dbReference type="Pfam" id="PF04575"/>
    </source>
</evidence>
<keyword evidence="1" id="KW-0732">Signal</keyword>
<dbReference type="InterPro" id="IPR011990">
    <property type="entry name" value="TPR-like_helical_dom_sf"/>
</dbReference>
<dbReference type="SUPFAM" id="SSF56935">
    <property type="entry name" value="Porins"/>
    <property type="match status" value="1"/>
</dbReference>
<organism evidence="3 4">
    <name type="scientific">Albidovulum sediminicola</name>
    <dbReference type="NCBI Taxonomy" id="2984331"/>
    <lineage>
        <taxon>Bacteria</taxon>
        <taxon>Pseudomonadati</taxon>
        <taxon>Pseudomonadota</taxon>
        <taxon>Alphaproteobacteria</taxon>
        <taxon>Rhodobacterales</taxon>
        <taxon>Paracoccaceae</taxon>
        <taxon>Albidovulum</taxon>
    </lineage>
</organism>
<protein>
    <submittedName>
        <fullName evidence="3">Surface lipoprotein assembly modifier</fullName>
    </submittedName>
</protein>
<name>A0ABT2YYJ2_9RHOB</name>
<dbReference type="RefSeq" id="WP_263720425.1">
    <property type="nucleotide sequence ID" value="NZ_JAOWLA010000003.1"/>
</dbReference>
<dbReference type="InterPro" id="IPR007655">
    <property type="entry name" value="Slam_C"/>
</dbReference>
<evidence type="ECO:0000256" key="1">
    <source>
        <dbReference type="SAM" id="SignalP"/>
    </source>
</evidence>
<dbReference type="Pfam" id="PF04575">
    <property type="entry name" value="SlipAM"/>
    <property type="match status" value="1"/>
</dbReference>
<feature type="chain" id="PRO_5045406420" evidence="1">
    <location>
        <begin position="28"/>
        <end position="430"/>
    </location>
</feature>
<proteinExistence type="predicted"/>
<keyword evidence="3" id="KW-0449">Lipoprotein</keyword>
<sequence>MSILSSIRRGVAGAAMALALLTSPASGQGVYPLVAAGDYEEAHKLLLAQVGGRRDAALHFAFLEALILIREGYPDKAAKLLRDILDVAPDFEPARRELAVLLAATGQTEGALFHAETLLATTQDPALRAQLQGFLATQGRAKKRGITTRFAILPSSNANGGTETETVDIGGLPFVIDPASRATRAIGVSIGATAWNRWRLSPRTEATLFGSLDVLRYDTDLIPDETVLATRLDFSTHGARHRLSFGPQADYTWRNGDGYRKRLGLAAAGEYLLRDGLQVGGGLSYFKQDYPGQDFLDGHLLEGSATMRWTVSPKLAVTAGVPFKIERTGRAHLNHRDIGLKLGLEKSWTGGLSTAFSLGYTDARYEGDFPVFGVPRHDRKTTAGLSLRHSKLRFGRFVPEFSVAYTQSKSNVEFYDFDKLDFGISLSQRF</sequence>
<dbReference type="Gene3D" id="1.25.40.10">
    <property type="entry name" value="Tetratricopeptide repeat domain"/>
    <property type="match status" value="1"/>
</dbReference>